<keyword evidence="2" id="KW-1185">Reference proteome</keyword>
<sequence>MAEGSPMAAVSPVSPSPPESGDTSSSTFTSELSLGDEITRELQYWIPIPVFEKFLIDLIPNLEELVRIISPGKTLCEHLKGILEEIKCEELNDNPEMVLVHRVINHEFILRLLEITPRFTWKNMGKMVQTIVERKNYIGCRL</sequence>
<dbReference type="AlphaFoldDB" id="A0A9R1T436"/>
<dbReference type="KEGG" id="fas:105266113"/>
<evidence type="ECO:0000313" key="3">
    <source>
        <dbReference type="RefSeq" id="XP_011302331.1"/>
    </source>
</evidence>
<proteinExistence type="predicted"/>
<organism evidence="2 3">
    <name type="scientific">Fopius arisanus</name>
    <dbReference type="NCBI Taxonomy" id="64838"/>
    <lineage>
        <taxon>Eukaryota</taxon>
        <taxon>Metazoa</taxon>
        <taxon>Ecdysozoa</taxon>
        <taxon>Arthropoda</taxon>
        <taxon>Hexapoda</taxon>
        <taxon>Insecta</taxon>
        <taxon>Pterygota</taxon>
        <taxon>Neoptera</taxon>
        <taxon>Endopterygota</taxon>
        <taxon>Hymenoptera</taxon>
        <taxon>Apocrita</taxon>
        <taxon>Ichneumonoidea</taxon>
        <taxon>Braconidae</taxon>
        <taxon>Opiinae</taxon>
        <taxon>Fopius</taxon>
    </lineage>
</organism>
<gene>
    <name evidence="3" type="primary">LOC105266113</name>
</gene>
<dbReference type="RefSeq" id="XP_011302331.1">
    <property type="nucleotide sequence ID" value="XM_011304029.1"/>
</dbReference>
<protein>
    <submittedName>
        <fullName evidence="3">Uncharacterized protein</fullName>
    </submittedName>
</protein>
<accession>A0A9R1T436</accession>
<evidence type="ECO:0000313" key="2">
    <source>
        <dbReference type="Proteomes" id="UP000694866"/>
    </source>
</evidence>
<reference evidence="3" key="1">
    <citation type="submission" date="2025-08" db="UniProtKB">
        <authorList>
            <consortium name="RefSeq"/>
        </authorList>
    </citation>
    <scope>IDENTIFICATION</scope>
    <source>
        <strain evidence="3">USDA-PBARC FA_bdor</strain>
        <tissue evidence="3">Whole organism</tissue>
    </source>
</reference>
<name>A0A9R1T436_9HYME</name>
<evidence type="ECO:0000256" key="1">
    <source>
        <dbReference type="SAM" id="MobiDB-lite"/>
    </source>
</evidence>
<dbReference type="Proteomes" id="UP000694866">
    <property type="component" value="Unplaced"/>
</dbReference>
<feature type="region of interest" description="Disordered" evidence="1">
    <location>
        <begin position="1"/>
        <end position="30"/>
    </location>
</feature>
<dbReference type="GeneID" id="105266113"/>
<dbReference type="OrthoDB" id="7612993at2759"/>